<organism evidence="6 7">
    <name type="scientific">Pseudomonas straminea</name>
    <dbReference type="NCBI Taxonomy" id="47882"/>
    <lineage>
        <taxon>Bacteria</taxon>
        <taxon>Pseudomonadati</taxon>
        <taxon>Pseudomonadota</taxon>
        <taxon>Gammaproteobacteria</taxon>
        <taxon>Pseudomonadales</taxon>
        <taxon>Pseudomonadaceae</taxon>
        <taxon>Phytopseudomonas</taxon>
    </lineage>
</organism>
<reference evidence="7" key="1">
    <citation type="submission" date="2016-10" db="EMBL/GenBank/DDBJ databases">
        <authorList>
            <person name="Varghese N."/>
            <person name="Submissions S."/>
        </authorList>
    </citation>
    <scope>NUCLEOTIDE SEQUENCE [LARGE SCALE GENOMIC DNA]</scope>
    <source>
        <strain evidence="7">JCM 2783</strain>
    </source>
</reference>
<dbReference type="PANTHER" id="PTHR34142">
    <property type="entry name" value="ENDO-BETA-1,4-GLUCANASE A"/>
    <property type="match status" value="1"/>
</dbReference>
<dbReference type="InterPro" id="IPR001547">
    <property type="entry name" value="Glyco_hydro_5"/>
</dbReference>
<keyword evidence="2 3" id="KW-0326">Glycosidase</keyword>
<proteinExistence type="inferred from homology"/>
<evidence type="ECO:0000313" key="7">
    <source>
        <dbReference type="Proteomes" id="UP000243950"/>
    </source>
</evidence>
<dbReference type="Proteomes" id="UP000243950">
    <property type="component" value="Unassembled WGS sequence"/>
</dbReference>
<dbReference type="InterPro" id="IPR017853">
    <property type="entry name" value="GH"/>
</dbReference>
<evidence type="ECO:0000313" key="6">
    <source>
        <dbReference type="EMBL" id="SFD32650.1"/>
    </source>
</evidence>
<dbReference type="EMBL" id="FOMO01000001">
    <property type="protein sequence ID" value="SFD32650.1"/>
    <property type="molecule type" value="Genomic_DNA"/>
</dbReference>
<evidence type="ECO:0000259" key="5">
    <source>
        <dbReference type="Pfam" id="PF00150"/>
    </source>
</evidence>
<evidence type="ECO:0000256" key="2">
    <source>
        <dbReference type="ARBA" id="ARBA00023295"/>
    </source>
</evidence>
<evidence type="ECO:0000256" key="1">
    <source>
        <dbReference type="ARBA" id="ARBA00022801"/>
    </source>
</evidence>
<sequence>MSGSILRHAVALGTSILLSCGVASAQTKPVELIGINVAGAGFASSVLPGKHGTNFFFPPKGYYEKWQQKGISWVRFSFIWERLQPKANGEFDEAYAKLIDKTLDEAQQAGIEVMLDVHNYGRYYGKVIGTDDVPISAYQNLMERIAKRWGSHPAVYSYDLMNEPHGAANKYWPQVAQAGINGVRKHDSKNDIYVEGAEYSSALRWPKLNDNLLDLKDPADKLIYSAHMYIDPDASGLYKTALATDLDPQIGVKRLEPFVNWLIEHNKKGHIGEFGVPAEDESGLKALDQTLAYLQKHCIPFAYWAAGPSWGKNKLSVEPVKGVDRPQWAVLKKYLGGGNCTSIGPGT</sequence>
<accession>A0A1I1RQ31</accession>
<keyword evidence="7" id="KW-1185">Reference proteome</keyword>
<name>A0A1I1RQ31_PSEOC</name>
<dbReference type="Gene3D" id="3.20.20.80">
    <property type="entry name" value="Glycosidases"/>
    <property type="match status" value="1"/>
</dbReference>
<dbReference type="GO" id="GO:0004553">
    <property type="term" value="F:hydrolase activity, hydrolyzing O-glycosyl compounds"/>
    <property type="evidence" value="ECO:0007669"/>
    <property type="project" value="InterPro"/>
</dbReference>
<protein>
    <submittedName>
        <fullName evidence="6">Endoglucanase</fullName>
    </submittedName>
</protein>
<dbReference type="AlphaFoldDB" id="A0A1I1RQ31"/>
<keyword evidence="4" id="KW-0732">Signal</keyword>
<dbReference type="GO" id="GO:0009251">
    <property type="term" value="P:glucan catabolic process"/>
    <property type="evidence" value="ECO:0007669"/>
    <property type="project" value="TreeGrafter"/>
</dbReference>
<dbReference type="SUPFAM" id="SSF51445">
    <property type="entry name" value="(Trans)glycosidases"/>
    <property type="match status" value="1"/>
</dbReference>
<feature type="signal peptide" evidence="4">
    <location>
        <begin position="1"/>
        <end position="25"/>
    </location>
</feature>
<dbReference type="RefSeq" id="WP_093499994.1">
    <property type="nucleotide sequence ID" value="NZ_BSSG01000001.1"/>
</dbReference>
<feature type="domain" description="Glycoside hydrolase family 5" evidence="5">
    <location>
        <begin position="55"/>
        <end position="308"/>
    </location>
</feature>
<evidence type="ECO:0000256" key="3">
    <source>
        <dbReference type="RuleBase" id="RU361153"/>
    </source>
</evidence>
<dbReference type="Pfam" id="PF00150">
    <property type="entry name" value="Cellulase"/>
    <property type="match status" value="1"/>
</dbReference>
<evidence type="ECO:0000256" key="4">
    <source>
        <dbReference type="SAM" id="SignalP"/>
    </source>
</evidence>
<dbReference type="PANTHER" id="PTHR34142:SF1">
    <property type="entry name" value="GLYCOSIDE HYDROLASE FAMILY 5 DOMAIN-CONTAINING PROTEIN"/>
    <property type="match status" value="1"/>
</dbReference>
<keyword evidence="1 3" id="KW-0378">Hydrolase</keyword>
<feature type="chain" id="PRO_5017339614" evidence="4">
    <location>
        <begin position="26"/>
        <end position="347"/>
    </location>
</feature>
<gene>
    <name evidence="6" type="ORF">SAMN05216372_101128</name>
</gene>
<dbReference type="PROSITE" id="PS51257">
    <property type="entry name" value="PROKAR_LIPOPROTEIN"/>
    <property type="match status" value="1"/>
</dbReference>
<comment type="similarity">
    <text evidence="3">Belongs to the glycosyl hydrolase 5 (cellulase A) family.</text>
</comment>